<dbReference type="KEGG" id="ahel:Q31a_13450"/>
<evidence type="ECO:0000313" key="1">
    <source>
        <dbReference type="EMBL" id="QDV23050.1"/>
    </source>
</evidence>
<accession>A0A518G3B4</accession>
<dbReference type="AlphaFoldDB" id="A0A518G3B4"/>
<reference evidence="1 2" key="1">
    <citation type="submission" date="2019-02" db="EMBL/GenBank/DDBJ databases">
        <title>Deep-cultivation of Planctomycetes and their phenomic and genomic characterization uncovers novel biology.</title>
        <authorList>
            <person name="Wiegand S."/>
            <person name="Jogler M."/>
            <person name="Boedeker C."/>
            <person name="Pinto D."/>
            <person name="Vollmers J."/>
            <person name="Rivas-Marin E."/>
            <person name="Kohn T."/>
            <person name="Peeters S.H."/>
            <person name="Heuer A."/>
            <person name="Rast P."/>
            <person name="Oberbeckmann S."/>
            <person name="Bunk B."/>
            <person name="Jeske O."/>
            <person name="Meyerdierks A."/>
            <person name="Storesund J.E."/>
            <person name="Kallscheuer N."/>
            <person name="Luecker S."/>
            <person name="Lage O.M."/>
            <person name="Pohl T."/>
            <person name="Merkel B.J."/>
            <person name="Hornburger P."/>
            <person name="Mueller R.-W."/>
            <person name="Bruemmer F."/>
            <person name="Labrenz M."/>
            <person name="Spormann A.M."/>
            <person name="Op den Camp H."/>
            <person name="Overmann J."/>
            <person name="Amann R."/>
            <person name="Jetten M.S.M."/>
            <person name="Mascher T."/>
            <person name="Medema M.H."/>
            <person name="Devos D.P."/>
            <person name="Kaster A.-K."/>
            <person name="Ovreas L."/>
            <person name="Rohde M."/>
            <person name="Galperin M.Y."/>
            <person name="Jogler C."/>
        </authorList>
    </citation>
    <scope>NUCLEOTIDE SEQUENCE [LARGE SCALE GENOMIC DNA]</scope>
    <source>
        <strain evidence="1 2">Q31a</strain>
    </source>
</reference>
<dbReference type="Proteomes" id="UP000318017">
    <property type="component" value="Chromosome"/>
</dbReference>
<sequence>MWKVLYSKQAGFQDHAAVSLRVHPKFQPFRKHDSGGPLERGLCGECWQPSWRTPLRCCGVWQIIRERVNRDLGTFFRQAPS</sequence>
<name>A0A518G3B4_9BACT</name>
<organism evidence="1 2">
    <name type="scientific">Aureliella helgolandensis</name>
    <dbReference type="NCBI Taxonomy" id="2527968"/>
    <lineage>
        <taxon>Bacteria</taxon>
        <taxon>Pseudomonadati</taxon>
        <taxon>Planctomycetota</taxon>
        <taxon>Planctomycetia</taxon>
        <taxon>Pirellulales</taxon>
        <taxon>Pirellulaceae</taxon>
        <taxon>Aureliella</taxon>
    </lineage>
</organism>
<protein>
    <submittedName>
        <fullName evidence="1">Uncharacterized protein</fullName>
    </submittedName>
</protein>
<dbReference type="EMBL" id="CP036298">
    <property type="protein sequence ID" value="QDV23050.1"/>
    <property type="molecule type" value="Genomic_DNA"/>
</dbReference>
<proteinExistence type="predicted"/>
<evidence type="ECO:0000313" key="2">
    <source>
        <dbReference type="Proteomes" id="UP000318017"/>
    </source>
</evidence>
<gene>
    <name evidence="1" type="ORF">Q31a_13450</name>
</gene>
<keyword evidence="2" id="KW-1185">Reference proteome</keyword>